<evidence type="ECO:0000313" key="3">
    <source>
        <dbReference type="Proteomes" id="UP000218824"/>
    </source>
</evidence>
<accession>A0AAU9AQH1</accession>
<evidence type="ECO:0000313" key="2">
    <source>
        <dbReference type="EMBL" id="BAV99752.1"/>
    </source>
</evidence>
<feature type="transmembrane region" description="Helical" evidence="1">
    <location>
        <begin position="21"/>
        <end position="43"/>
    </location>
</feature>
<proteinExistence type="predicted"/>
<protein>
    <recommendedName>
        <fullName evidence="4">ATP synthase I chain</fullName>
    </recommendedName>
</protein>
<evidence type="ECO:0008006" key="4">
    <source>
        <dbReference type="Google" id="ProtNLM"/>
    </source>
</evidence>
<dbReference type="Proteomes" id="UP000218824">
    <property type="component" value="Chromosome"/>
</dbReference>
<dbReference type="AlphaFoldDB" id="A0AAU9AQH1"/>
<feature type="transmembrane region" description="Helical" evidence="1">
    <location>
        <begin position="82"/>
        <end position="105"/>
    </location>
</feature>
<evidence type="ECO:0000256" key="1">
    <source>
        <dbReference type="SAM" id="Phobius"/>
    </source>
</evidence>
<keyword evidence="1" id="KW-0812">Transmembrane</keyword>
<keyword evidence="1" id="KW-1133">Transmembrane helix</keyword>
<dbReference type="EMBL" id="AP014940">
    <property type="protein sequence ID" value="BAV99752.1"/>
    <property type="molecule type" value="Genomic_DNA"/>
</dbReference>
<reference evidence="2 3" key="1">
    <citation type="journal article" date="2017" name="DNA Res.">
        <title>Complete genome sequence and expression profile of the commercial lytic enzyme producer Lysobacter enzymogenes M497-1.</title>
        <authorList>
            <person name="Takami H."/>
            <person name="Toyoda A."/>
            <person name="Uchiyama I."/>
            <person name="Itoh T."/>
            <person name="Takaki Y."/>
            <person name="Arai W."/>
            <person name="Nishi S."/>
            <person name="Kawai M."/>
            <person name="Shinya K."/>
            <person name="Ikeda H."/>
        </authorList>
    </citation>
    <scope>NUCLEOTIDE SEQUENCE [LARGE SCALE GENOMIC DNA]</scope>
    <source>
        <strain evidence="2 3">M497-1</strain>
    </source>
</reference>
<feature type="transmembrane region" description="Helical" evidence="1">
    <location>
        <begin position="49"/>
        <end position="70"/>
    </location>
</feature>
<feature type="transmembrane region" description="Helical" evidence="1">
    <location>
        <begin position="111"/>
        <end position="130"/>
    </location>
</feature>
<sequence length="132" mass="13310">MRQPQTDETRVHDPLSAGRRLASRAIAWQAGATALTALAFYSLGAPSALAAAVGGGAAVAGNLAAARMALGGGVQPAGSAIGRLLLGVIFKWVAVLTVLGLGMAVWRLPPLPMLVSLSAATLAFALANLLKR</sequence>
<name>A0AAU9AQH1_LYSEN</name>
<gene>
    <name evidence="2" type="ORF">LEN_4265</name>
</gene>
<keyword evidence="1" id="KW-0472">Membrane</keyword>
<organism evidence="2 3">
    <name type="scientific">Lysobacter enzymogenes</name>
    <dbReference type="NCBI Taxonomy" id="69"/>
    <lineage>
        <taxon>Bacteria</taxon>
        <taxon>Pseudomonadati</taxon>
        <taxon>Pseudomonadota</taxon>
        <taxon>Gammaproteobacteria</taxon>
        <taxon>Lysobacterales</taxon>
        <taxon>Lysobacteraceae</taxon>
        <taxon>Lysobacter</taxon>
    </lineage>
</organism>
<dbReference type="KEGG" id="lem:LEN_4265"/>